<keyword evidence="3" id="KW-0233">DNA recombination</keyword>
<evidence type="ECO:0000256" key="1">
    <source>
        <dbReference type="ARBA" id="ARBA00022908"/>
    </source>
</evidence>
<keyword evidence="2 4" id="KW-0238">DNA-binding</keyword>
<feature type="domain" description="Core-binding (CB)" evidence="6">
    <location>
        <begin position="5"/>
        <end position="90"/>
    </location>
</feature>
<evidence type="ECO:0000256" key="3">
    <source>
        <dbReference type="ARBA" id="ARBA00023172"/>
    </source>
</evidence>
<keyword evidence="8" id="KW-1185">Reference proteome</keyword>
<reference evidence="7" key="1">
    <citation type="journal article" date="2023" name="Front. Microbiol.">
        <title>Genomic-based phylogenetic and metabolic analyses of the genus Natronomonas, and description of Natronomonas aquatica sp. nov.</title>
        <authorList>
            <person name="Garcia-Roldan A."/>
            <person name="Duran-Viseras A."/>
            <person name="de la Haba R.R."/>
            <person name="Corral P."/>
            <person name="Sanchez-Porro C."/>
            <person name="Ventosa A."/>
        </authorList>
    </citation>
    <scope>NUCLEOTIDE SEQUENCE</scope>
    <source>
        <strain evidence="7">F2-12</strain>
    </source>
</reference>
<dbReference type="InterPro" id="IPR050090">
    <property type="entry name" value="Tyrosine_recombinase_XerCD"/>
</dbReference>
<dbReference type="RefSeq" id="WP_256030352.1">
    <property type="nucleotide sequence ID" value="NZ_JAHLKM010000022.1"/>
</dbReference>
<dbReference type="PANTHER" id="PTHR30349:SF41">
    <property type="entry name" value="INTEGRASE_RECOMBINASE PROTEIN MJ0367-RELATED"/>
    <property type="match status" value="1"/>
</dbReference>
<sequence>MTRTIQIADAIERYLKERKPDVSDSTLYNHSSQLNQFIEWCEADEERPTEVEDIDSWGVSQFKLDRREDLSDASIYNQMSVLRTFLKWCEGRDLMENVSEGIVMPTIEDGARDTLLSSDKGAEIMQYLRTYEYASLRHVLFTLMWTTGIRVGTARGLNVGDYNSDEMYIDVVHRPEEGTPLKNKRPAERQIALHEWVCVIIDDYIEGKRKDIVDDYDRQPLFPSSQGRAHRTTLRKKITTLTRPCVYTNECPHNREIDDCEATKYNSASKCPGSVSPHPLRRSAITNFLNEGHSKEVISERMDVSPDVLEKHYDARSESEKRELRREILDLD</sequence>
<organism evidence="7 8">
    <name type="scientific">Natronomonas aquatica</name>
    <dbReference type="NCBI Taxonomy" id="2841590"/>
    <lineage>
        <taxon>Archaea</taxon>
        <taxon>Methanobacteriati</taxon>
        <taxon>Methanobacteriota</taxon>
        <taxon>Stenosarchaea group</taxon>
        <taxon>Halobacteria</taxon>
        <taxon>Halobacteriales</taxon>
        <taxon>Natronomonadaceae</taxon>
        <taxon>Natronomonas</taxon>
    </lineage>
</organism>
<dbReference type="GO" id="GO:0006310">
    <property type="term" value="P:DNA recombination"/>
    <property type="evidence" value="ECO:0007669"/>
    <property type="project" value="UniProtKB-KW"/>
</dbReference>
<dbReference type="AlphaFoldDB" id="A0A9R1D6H5"/>
<gene>
    <name evidence="7" type="ORF">KM295_12685</name>
</gene>
<dbReference type="CDD" id="cd00397">
    <property type="entry name" value="DNA_BRE_C"/>
    <property type="match status" value="1"/>
</dbReference>
<dbReference type="InterPro" id="IPR010998">
    <property type="entry name" value="Integrase_recombinase_N"/>
</dbReference>
<proteinExistence type="predicted"/>
<evidence type="ECO:0000259" key="6">
    <source>
        <dbReference type="PROSITE" id="PS51900"/>
    </source>
</evidence>
<dbReference type="InterPro" id="IPR002104">
    <property type="entry name" value="Integrase_catalytic"/>
</dbReference>
<evidence type="ECO:0000259" key="5">
    <source>
        <dbReference type="PROSITE" id="PS51898"/>
    </source>
</evidence>
<dbReference type="InterPro" id="IPR044068">
    <property type="entry name" value="CB"/>
</dbReference>
<feature type="domain" description="Tyr recombinase" evidence="5">
    <location>
        <begin position="111"/>
        <end position="326"/>
    </location>
</feature>
<protein>
    <submittedName>
        <fullName evidence="7">Site-specific integrase</fullName>
    </submittedName>
</protein>
<dbReference type="InterPro" id="IPR013762">
    <property type="entry name" value="Integrase-like_cat_sf"/>
</dbReference>
<dbReference type="SUPFAM" id="SSF56349">
    <property type="entry name" value="DNA breaking-rejoining enzymes"/>
    <property type="match status" value="1"/>
</dbReference>
<evidence type="ECO:0000313" key="7">
    <source>
        <dbReference type="EMBL" id="MCQ4334316.1"/>
    </source>
</evidence>
<dbReference type="GO" id="GO:0015074">
    <property type="term" value="P:DNA integration"/>
    <property type="evidence" value="ECO:0007669"/>
    <property type="project" value="UniProtKB-KW"/>
</dbReference>
<dbReference type="PANTHER" id="PTHR30349">
    <property type="entry name" value="PHAGE INTEGRASE-RELATED"/>
    <property type="match status" value="1"/>
</dbReference>
<dbReference type="EMBL" id="JAHLKM010000022">
    <property type="protein sequence ID" value="MCQ4334316.1"/>
    <property type="molecule type" value="Genomic_DNA"/>
</dbReference>
<evidence type="ECO:0000256" key="4">
    <source>
        <dbReference type="PROSITE-ProRule" id="PRU01248"/>
    </source>
</evidence>
<dbReference type="Proteomes" id="UP001139494">
    <property type="component" value="Unassembled WGS sequence"/>
</dbReference>
<evidence type="ECO:0000256" key="2">
    <source>
        <dbReference type="ARBA" id="ARBA00023125"/>
    </source>
</evidence>
<name>A0A9R1D6H5_9EURY</name>
<dbReference type="PROSITE" id="PS51898">
    <property type="entry name" value="TYR_RECOMBINASE"/>
    <property type="match status" value="1"/>
</dbReference>
<dbReference type="PROSITE" id="PS51900">
    <property type="entry name" value="CB"/>
    <property type="match status" value="1"/>
</dbReference>
<dbReference type="InterPro" id="IPR011010">
    <property type="entry name" value="DNA_brk_join_enz"/>
</dbReference>
<comment type="caution">
    <text evidence="7">The sequence shown here is derived from an EMBL/GenBank/DDBJ whole genome shotgun (WGS) entry which is preliminary data.</text>
</comment>
<keyword evidence="1" id="KW-0229">DNA integration</keyword>
<accession>A0A9R1D6H5</accession>
<dbReference type="Pfam" id="PF00589">
    <property type="entry name" value="Phage_integrase"/>
    <property type="match status" value="1"/>
</dbReference>
<dbReference type="Gene3D" id="1.10.443.10">
    <property type="entry name" value="Intergrase catalytic core"/>
    <property type="match status" value="1"/>
</dbReference>
<evidence type="ECO:0000313" key="8">
    <source>
        <dbReference type="Proteomes" id="UP001139494"/>
    </source>
</evidence>
<dbReference type="GO" id="GO:0003677">
    <property type="term" value="F:DNA binding"/>
    <property type="evidence" value="ECO:0007669"/>
    <property type="project" value="UniProtKB-UniRule"/>
</dbReference>
<dbReference type="Gene3D" id="1.10.150.130">
    <property type="match status" value="1"/>
</dbReference>